<dbReference type="PANTHER" id="PTHR33096">
    <property type="entry name" value="CXC2 DOMAIN-CONTAINING PROTEIN"/>
    <property type="match status" value="1"/>
</dbReference>
<evidence type="ECO:0000313" key="4">
    <source>
        <dbReference type="Proteomes" id="UP000823399"/>
    </source>
</evidence>
<keyword evidence="4" id="KW-1185">Reference proteome</keyword>
<feature type="domain" description="CxC2-like cysteine cluster KDZ transposase-associated" evidence="2">
    <location>
        <begin position="187"/>
        <end position="290"/>
    </location>
</feature>
<dbReference type="EMBL" id="JABBWM010000025">
    <property type="protein sequence ID" value="KAG2108890.1"/>
    <property type="molecule type" value="Genomic_DNA"/>
</dbReference>
<sequence length="950" mass="108515">MNAKQKYSIYRADSSDNEGQNVAHSHMVSVSADQHRQLIEPSSPMKLRPESIQDNEQTEFIMHNWEPTLDIRADWSWGEDERGERDSQDIIVNPLVKRSTASDALLREWMGYDGRASYREEFLLEDLRLEGHGDAGLLACSCGRLDESNYPISSLFRCEECFGRDMLCQECCLDCHKRLPLHVININIGLRVQLGHSDMTCACPVGGHTEFLVLHVNGIHRVNVDFCGCDWRVSHRQQLMRCDWFPSTVHQPQTACTCRLLEHFLLLTWSSKISAFEYYQTLERLTDNTGIFVPKSHYSAFLRMIREYRHMLLLKRSGRGHVENGISNLQPGELALHCPACPQPGVNLPRGWETVDPSMKIRSSDLADPGMHTGLAYFVANEPYNAHVLQFASQKDVSTCSGFSTLAHAESKFSNGLWARGIGLCLCARHEFVCPKGVGDLQKGEHFCNMDFNFFSAIIPLLLLNVVISYNVACQWKINLLNRMNRLPQNMHIPVVFATTAFMFGIPKFHASAHDDCCTIPHSLNLMPGVGQTDGEGIERNWAEINRVANSTKEMGPGARHDTLDDHFGHHNWHKFVGLGLSLRKKLIIAVKERDRQQAAFQEFNLAVGTSYQNQWTAMVKSWEEDKTQPNPFTTRERGISEADVRAHFAEFHRHNMSPSVFVTWGLSLEDCQRRLRFDIIGGALSSSQQTELQRRRTALLKQIHRFRSVQATYTVDLENLLEQNDDGSLVEAENIILWLPSRISASIRTVHLIKHRNRDAHGQRANTRAASVISRLDDKIKMIAEKYHTTWPDAWENELRPLDAHDVWGPSEDVGSIENPSDIVGADGRKRTRKQSAAAIRRLGQGFMRVSWIWTSVGVLEDNDDINLNDALCVEWVKARARALRWNEEVLLLKEEMWRTRAYLEWKARWWDIRAEFAASTSQLIVDEDRDVFIDAETDQDDAEDDMED</sequence>
<dbReference type="AlphaFoldDB" id="A0A9P7F830"/>
<comment type="caution">
    <text evidence="3">The sequence shown here is derived from an EMBL/GenBank/DDBJ whole genome shotgun (WGS) entry which is preliminary data.</text>
</comment>
<dbReference type="Proteomes" id="UP000823399">
    <property type="component" value="Unassembled WGS sequence"/>
</dbReference>
<dbReference type="PANTHER" id="PTHR33096:SF1">
    <property type="entry name" value="CXC1-LIKE CYSTEINE CLUSTER ASSOCIATED WITH KDZ TRANSPOSASES DOMAIN-CONTAINING PROTEIN"/>
    <property type="match status" value="1"/>
</dbReference>
<feature type="region of interest" description="Disordered" evidence="1">
    <location>
        <begin position="1"/>
        <end position="20"/>
    </location>
</feature>
<protein>
    <recommendedName>
        <fullName evidence="2">CxC2-like cysteine cluster KDZ transposase-associated domain-containing protein</fullName>
    </recommendedName>
</protein>
<dbReference type="RefSeq" id="XP_041293133.1">
    <property type="nucleotide sequence ID" value="XM_041439762.1"/>
</dbReference>
<dbReference type="OrthoDB" id="2804062at2759"/>
<proteinExistence type="predicted"/>
<reference evidence="3" key="1">
    <citation type="journal article" date="2020" name="New Phytol.">
        <title>Comparative genomics reveals dynamic genome evolution in host specialist ectomycorrhizal fungi.</title>
        <authorList>
            <person name="Lofgren L.A."/>
            <person name="Nguyen N.H."/>
            <person name="Vilgalys R."/>
            <person name="Ruytinx J."/>
            <person name="Liao H.L."/>
            <person name="Branco S."/>
            <person name="Kuo A."/>
            <person name="LaButti K."/>
            <person name="Lipzen A."/>
            <person name="Andreopoulos W."/>
            <person name="Pangilinan J."/>
            <person name="Riley R."/>
            <person name="Hundley H."/>
            <person name="Na H."/>
            <person name="Barry K."/>
            <person name="Grigoriev I.V."/>
            <person name="Stajich J.E."/>
            <person name="Kennedy P.G."/>
        </authorList>
    </citation>
    <scope>NUCLEOTIDE SEQUENCE</scope>
    <source>
        <strain evidence="3">FC423</strain>
    </source>
</reference>
<dbReference type="Pfam" id="PF18758">
    <property type="entry name" value="KDZ"/>
    <property type="match status" value="1"/>
</dbReference>
<dbReference type="GeneID" id="64702021"/>
<dbReference type="InterPro" id="IPR041457">
    <property type="entry name" value="CxC2_KDZ-assoc"/>
</dbReference>
<accession>A0A9P7F830</accession>
<dbReference type="InterPro" id="IPR040521">
    <property type="entry name" value="KDZ"/>
</dbReference>
<gene>
    <name evidence="3" type="ORF">F5147DRAFT_745615</name>
</gene>
<evidence type="ECO:0000259" key="2">
    <source>
        <dbReference type="Pfam" id="PF18803"/>
    </source>
</evidence>
<organism evidence="3 4">
    <name type="scientific">Suillus discolor</name>
    <dbReference type="NCBI Taxonomy" id="1912936"/>
    <lineage>
        <taxon>Eukaryota</taxon>
        <taxon>Fungi</taxon>
        <taxon>Dikarya</taxon>
        <taxon>Basidiomycota</taxon>
        <taxon>Agaricomycotina</taxon>
        <taxon>Agaricomycetes</taxon>
        <taxon>Agaricomycetidae</taxon>
        <taxon>Boletales</taxon>
        <taxon>Suillineae</taxon>
        <taxon>Suillaceae</taxon>
        <taxon>Suillus</taxon>
    </lineage>
</organism>
<evidence type="ECO:0000313" key="3">
    <source>
        <dbReference type="EMBL" id="KAG2108890.1"/>
    </source>
</evidence>
<evidence type="ECO:0000256" key="1">
    <source>
        <dbReference type="SAM" id="MobiDB-lite"/>
    </source>
</evidence>
<name>A0A9P7F830_9AGAM</name>
<dbReference type="Pfam" id="PF18803">
    <property type="entry name" value="CxC2"/>
    <property type="match status" value="1"/>
</dbReference>